<dbReference type="Gene3D" id="4.10.430.10">
    <property type="entry name" value="Histone-like protein H-NS, C-terminal domain"/>
    <property type="match status" value="1"/>
</dbReference>
<dbReference type="SMART" id="SM00528">
    <property type="entry name" value="HNS"/>
    <property type="match status" value="1"/>
</dbReference>
<keyword evidence="3" id="KW-1185">Reference proteome</keyword>
<proteinExistence type="predicted"/>
<accession>A0ABQ4NHQ2</accession>
<dbReference type="EMBL" id="BPFH01000001">
    <property type="protein sequence ID" value="GIT93719.1"/>
    <property type="molecule type" value="Genomic_DNA"/>
</dbReference>
<dbReference type="SUPFAM" id="SSF81273">
    <property type="entry name" value="H-NS histone-like proteins"/>
    <property type="match status" value="1"/>
</dbReference>
<reference evidence="2 3" key="1">
    <citation type="submission" date="2021-05" db="EMBL/GenBank/DDBJ databases">
        <title>Bacteria Genome sequencing.</title>
        <authorList>
            <person name="Takabe Y."/>
            <person name="Nakajima Y."/>
            <person name="Suzuki S."/>
            <person name="Shiozaki T."/>
        </authorList>
    </citation>
    <scope>NUCLEOTIDE SEQUENCE [LARGE SCALE GENOMIC DNA]</scope>
    <source>
        <strain evidence="2 3">AI_62</strain>
    </source>
</reference>
<evidence type="ECO:0000313" key="2">
    <source>
        <dbReference type="EMBL" id="GIT93719.1"/>
    </source>
</evidence>
<evidence type="ECO:0000313" key="3">
    <source>
        <dbReference type="Proteomes" id="UP000786693"/>
    </source>
</evidence>
<sequence length="112" mass="12217">MMSIIDLNMLSLAELKTLEKDVAKAITDFETRKRQAALTALNAAAKKAGFTLAELVTAGKADKKSALTPKYRHPENSELAWSGRVRKPAWFKAAMEGGTAESDLLIGRERPS</sequence>
<name>A0ABQ4NHQ2_9RHOB</name>
<dbReference type="Pfam" id="PF00816">
    <property type="entry name" value="Histone_HNS"/>
    <property type="match status" value="1"/>
</dbReference>
<comment type="caution">
    <text evidence="2">The sequence shown here is derived from an EMBL/GenBank/DDBJ whole genome shotgun (WGS) entry which is preliminary data.</text>
</comment>
<organism evidence="2 3">
    <name type="scientific">Jannaschia pagri</name>
    <dbReference type="NCBI Taxonomy" id="2829797"/>
    <lineage>
        <taxon>Bacteria</taxon>
        <taxon>Pseudomonadati</taxon>
        <taxon>Pseudomonadota</taxon>
        <taxon>Alphaproteobacteria</taxon>
        <taxon>Rhodobacterales</taxon>
        <taxon>Roseobacteraceae</taxon>
        <taxon>Jannaschia</taxon>
    </lineage>
</organism>
<dbReference type="Proteomes" id="UP000786693">
    <property type="component" value="Unassembled WGS sequence"/>
</dbReference>
<protein>
    <submittedName>
        <fullName evidence="2">Histone-like nucleoid-structuring protein H-NS</fullName>
    </submittedName>
</protein>
<evidence type="ECO:0000259" key="1">
    <source>
        <dbReference type="SMART" id="SM00528"/>
    </source>
</evidence>
<dbReference type="InterPro" id="IPR027444">
    <property type="entry name" value="H-NS_C_dom"/>
</dbReference>
<dbReference type="InterPro" id="IPR037150">
    <property type="entry name" value="H-NS_C_dom_sf"/>
</dbReference>
<gene>
    <name evidence="2" type="primary">spbB</name>
    <name evidence="2" type="ORF">JANAI62_03420</name>
</gene>
<feature type="domain" description="DNA-binding protein H-NS-like C-terminal" evidence="1">
    <location>
        <begin position="61"/>
        <end position="106"/>
    </location>
</feature>